<protein>
    <recommendedName>
        <fullName evidence="6">O-fucosyltransferase family protein</fullName>
    </recommendedName>
</protein>
<feature type="region of interest" description="Disordered" evidence="7">
    <location>
        <begin position="402"/>
        <end position="426"/>
    </location>
</feature>
<proteinExistence type="inferred from homology"/>
<dbReference type="EMBL" id="DF973291">
    <property type="protein sequence ID" value="GAU24506.1"/>
    <property type="molecule type" value="Genomic_DNA"/>
</dbReference>
<keyword evidence="3" id="KW-0808">Transferase</keyword>
<keyword evidence="4" id="KW-0294">Fucose metabolism</keyword>
<feature type="non-terminal residue" evidence="8">
    <location>
        <position position="426"/>
    </location>
</feature>
<dbReference type="PIRSF" id="PIRSF009360">
    <property type="entry name" value="UCP009360"/>
    <property type="match status" value="1"/>
</dbReference>
<dbReference type="GO" id="GO:0016757">
    <property type="term" value="F:glycosyltransferase activity"/>
    <property type="evidence" value="ECO:0007669"/>
    <property type="project" value="UniProtKB-KW"/>
</dbReference>
<evidence type="ECO:0000313" key="9">
    <source>
        <dbReference type="Proteomes" id="UP000242715"/>
    </source>
</evidence>
<dbReference type="Pfam" id="PF10250">
    <property type="entry name" value="O-FucT"/>
    <property type="match status" value="1"/>
</dbReference>
<gene>
    <name evidence="8" type="ORF">TSUD_156180</name>
</gene>
<evidence type="ECO:0000313" key="8">
    <source>
        <dbReference type="EMBL" id="GAU24506.1"/>
    </source>
</evidence>
<dbReference type="PANTHER" id="PTHR31818">
    <property type="entry name" value="O-FUCOSYLTRANSFERASE 16"/>
    <property type="match status" value="1"/>
</dbReference>
<name>A0A2Z6LZ40_TRISU</name>
<dbReference type="InterPro" id="IPR024709">
    <property type="entry name" value="FucosylTrfase_pln"/>
</dbReference>
<reference evidence="9" key="1">
    <citation type="journal article" date="2017" name="Front. Plant Sci.">
        <title>Climate Clever Clovers: New Paradigm to Reduce the Environmental Footprint of Ruminants by Breeding Low Methanogenic Forages Utilizing Haplotype Variation.</title>
        <authorList>
            <person name="Kaur P."/>
            <person name="Appels R."/>
            <person name="Bayer P.E."/>
            <person name="Keeble-Gagnere G."/>
            <person name="Wang J."/>
            <person name="Hirakawa H."/>
            <person name="Shirasawa K."/>
            <person name="Vercoe P."/>
            <person name="Stefanova K."/>
            <person name="Durmic Z."/>
            <person name="Nichols P."/>
            <person name="Revell C."/>
            <person name="Isobe S.N."/>
            <person name="Edwards D."/>
            <person name="Erskine W."/>
        </authorList>
    </citation>
    <scope>NUCLEOTIDE SEQUENCE [LARGE SCALE GENOMIC DNA]</scope>
    <source>
        <strain evidence="9">cv. Daliak</strain>
    </source>
</reference>
<evidence type="ECO:0000256" key="3">
    <source>
        <dbReference type="ARBA" id="ARBA00022679"/>
    </source>
</evidence>
<accession>A0A2Z6LZ40</accession>
<evidence type="ECO:0000256" key="7">
    <source>
        <dbReference type="SAM" id="MobiDB-lite"/>
    </source>
</evidence>
<evidence type="ECO:0000256" key="6">
    <source>
        <dbReference type="ARBA" id="ARBA00030350"/>
    </source>
</evidence>
<dbReference type="InterPro" id="IPR019378">
    <property type="entry name" value="GDP-Fuc_O-FucTrfase"/>
</dbReference>
<evidence type="ECO:0000256" key="1">
    <source>
        <dbReference type="ARBA" id="ARBA00007737"/>
    </source>
</evidence>
<sequence length="426" mass="49012">AVHERKSNGYLLIATSGGLNQQRTGITDAVVVARILNATLVVPELDHNSFWKDDSDFANIFDVKWFITYLAKDVTIVKRVPDKIMRSMEKPPYTMRVPRKSDPEYYLDQVLPILLRRRVLQLTKFDYRLANDLDDELQKLRCRVNYHALRFTKPIRQLGQRIVMKMQKMANRYIAVHLRFEPDMLAFSGCYFGGGEKERQELGEIRKRWTTLPDLSPDGERKRGKCPLSPHEVGLMLRALGFTNDTYLYVASGEVYGGDETMKPLRDLFPNIYTKEMLAEEELKPFLSFSSRLAAIDYIVCDESNVFVANNNGNMARILAGRRPNAKRLSALLMARHEMDWDTFSRKVKACQRGFMGEPDEMKPGRGEFHEYPNGCICEKPFIDELSQDGIRPPKLAVRNMTTEADSEMNGGNEESFDLPKQSERM</sequence>
<evidence type="ECO:0000256" key="5">
    <source>
        <dbReference type="ARBA" id="ARBA00023277"/>
    </source>
</evidence>
<dbReference type="OrthoDB" id="1882547at2759"/>
<dbReference type="AlphaFoldDB" id="A0A2Z6LZ40"/>
<keyword evidence="9" id="KW-1185">Reference proteome</keyword>
<feature type="non-terminal residue" evidence="8">
    <location>
        <position position="1"/>
    </location>
</feature>
<dbReference type="CDD" id="cd11299">
    <property type="entry name" value="O-FucT_plant"/>
    <property type="match status" value="1"/>
</dbReference>
<dbReference type="GO" id="GO:0006004">
    <property type="term" value="P:fucose metabolic process"/>
    <property type="evidence" value="ECO:0007669"/>
    <property type="project" value="UniProtKB-KW"/>
</dbReference>
<evidence type="ECO:0000256" key="4">
    <source>
        <dbReference type="ARBA" id="ARBA00023253"/>
    </source>
</evidence>
<organism evidence="8 9">
    <name type="scientific">Trifolium subterraneum</name>
    <name type="common">Subterranean clover</name>
    <dbReference type="NCBI Taxonomy" id="3900"/>
    <lineage>
        <taxon>Eukaryota</taxon>
        <taxon>Viridiplantae</taxon>
        <taxon>Streptophyta</taxon>
        <taxon>Embryophyta</taxon>
        <taxon>Tracheophyta</taxon>
        <taxon>Spermatophyta</taxon>
        <taxon>Magnoliopsida</taxon>
        <taxon>eudicotyledons</taxon>
        <taxon>Gunneridae</taxon>
        <taxon>Pentapetalae</taxon>
        <taxon>rosids</taxon>
        <taxon>fabids</taxon>
        <taxon>Fabales</taxon>
        <taxon>Fabaceae</taxon>
        <taxon>Papilionoideae</taxon>
        <taxon>50 kb inversion clade</taxon>
        <taxon>NPAAA clade</taxon>
        <taxon>Hologalegina</taxon>
        <taxon>IRL clade</taxon>
        <taxon>Trifolieae</taxon>
        <taxon>Trifolium</taxon>
    </lineage>
</organism>
<keyword evidence="2" id="KW-0328">Glycosyltransferase</keyword>
<dbReference type="PANTHER" id="PTHR31818:SF14">
    <property type="entry name" value="O-FUCOSYLTRANSFERASE FAMILY PROTEIN"/>
    <property type="match status" value="1"/>
</dbReference>
<dbReference type="Proteomes" id="UP000242715">
    <property type="component" value="Unassembled WGS sequence"/>
</dbReference>
<comment type="similarity">
    <text evidence="1">Belongs to the glycosyltransferase GT106 family.</text>
</comment>
<keyword evidence="5" id="KW-0119">Carbohydrate metabolism</keyword>
<evidence type="ECO:0000256" key="2">
    <source>
        <dbReference type="ARBA" id="ARBA00022676"/>
    </source>
</evidence>